<keyword evidence="5 7" id="KW-0472">Membrane</keyword>
<keyword evidence="3 7" id="KW-1134">Transmembrane beta strand</keyword>
<dbReference type="InterPro" id="IPR011662">
    <property type="entry name" value="Secretin/TonB_short_N"/>
</dbReference>
<evidence type="ECO:0000256" key="2">
    <source>
        <dbReference type="ARBA" id="ARBA00022448"/>
    </source>
</evidence>
<dbReference type="InterPro" id="IPR023997">
    <property type="entry name" value="TonB-dep_OMP_SusC/RagA_CS"/>
</dbReference>
<evidence type="ECO:0000256" key="5">
    <source>
        <dbReference type="ARBA" id="ARBA00023136"/>
    </source>
</evidence>
<dbReference type="InterPro" id="IPR036942">
    <property type="entry name" value="Beta-barrel_TonB_sf"/>
</dbReference>
<protein>
    <submittedName>
        <fullName evidence="9">SusC/RagA family TonB-linked outer membrane protein</fullName>
    </submittedName>
</protein>
<dbReference type="GO" id="GO:0009279">
    <property type="term" value="C:cell outer membrane"/>
    <property type="evidence" value="ECO:0007669"/>
    <property type="project" value="UniProtKB-SubCell"/>
</dbReference>
<dbReference type="EMBL" id="SPPK01000004">
    <property type="protein sequence ID" value="TFU88967.1"/>
    <property type="molecule type" value="Genomic_DNA"/>
</dbReference>
<dbReference type="NCBIfam" id="TIGR04057">
    <property type="entry name" value="SusC_RagA_signa"/>
    <property type="match status" value="1"/>
</dbReference>
<dbReference type="Gene3D" id="2.40.170.20">
    <property type="entry name" value="TonB-dependent receptor, beta-barrel domain"/>
    <property type="match status" value="1"/>
</dbReference>
<dbReference type="Gene3D" id="2.60.40.1120">
    <property type="entry name" value="Carboxypeptidase-like, regulatory domain"/>
    <property type="match status" value="1"/>
</dbReference>
<dbReference type="SUPFAM" id="SSF49464">
    <property type="entry name" value="Carboxypeptidase regulatory domain-like"/>
    <property type="match status" value="1"/>
</dbReference>
<dbReference type="Pfam" id="PF07660">
    <property type="entry name" value="STN"/>
    <property type="match status" value="1"/>
</dbReference>
<comment type="similarity">
    <text evidence="7">Belongs to the TonB-dependent receptor family.</text>
</comment>
<comment type="caution">
    <text evidence="9">The sequence shown here is derived from an EMBL/GenBank/DDBJ whole genome shotgun (WGS) entry which is preliminary data.</text>
</comment>
<evidence type="ECO:0000256" key="6">
    <source>
        <dbReference type="ARBA" id="ARBA00023237"/>
    </source>
</evidence>
<dbReference type="InterPro" id="IPR039426">
    <property type="entry name" value="TonB-dep_rcpt-like"/>
</dbReference>
<dbReference type="InterPro" id="IPR037066">
    <property type="entry name" value="Plug_dom_sf"/>
</dbReference>
<dbReference type="InterPro" id="IPR008969">
    <property type="entry name" value="CarboxyPept-like_regulatory"/>
</dbReference>
<dbReference type="InterPro" id="IPR012910">
    <property type="entry name" value="Plug_dom"/>
</dbReference>
<comment type="subcellular location">
    <subcellularLocation>
        <location evidence="1 7">Cell outer membrane</location>
        <topology evidence="1 7">Multi-pass membrane protein</topology>
    </subcellularLocation>
</comment>
<dbReference type="NCBIfam" id="TIGR04056">
    <property type="entry name" value="OMP_RagA_SusC"/>
    <property type="match status" value="1"/>
</dbReference>
<dbReference type="Pfam" id="PF13715">
    <property type="entry name" value="CarbopepD_reg_2"/>
    <property type="match status" value="1"/>
</dbReference>
<dbReference type="SUPFAM" id="SSF56935">
    <property type="entry name" value="Porins"/>
    <property type="match status" value="1"/>
</dbReference>
<keyword evidence="2 7" id="KW-0813">Transport</keyword>
<dbReference type="OrthoDB" id="9768177at2"/>
<dbReference type="AlphaFoldDB" id="A0A4Y9IK97"/>
<dbReference type="SMART" id="SM00965">
    <property type="entry name" value="STN"/>
    <property type="match status" value="1"/>
</dbReference>
<evidence type="ECO:0000256" key="7">
    <source>
        <dbReference type="PROSITE-ProRule" id="PRU01360"/>
    </source>
</evidence>
<evidence type="ECO:0000256" key="1">
    <source>
        <dbReference type="ARBA" id="ARBA00004571"/>
    </source>
</evidence>
<dbReference type="Proteomes" id="UP000298285">
    <property type="component" value="Unassembled WGS sequence"/>
</dbReference>
<dbReference type="InterPro" id="IPR023996">
    <property type="entry name" value="TonB-dep_OMP_SusC/RagA"/>
</dbReference>
<organism evidence="9 10">
    <name type="scientific">Dysgonomonas mossii</name>
    <dbReference type="NCBI Taxonomy" id="163665"/>
    <lineage>
        <taxon>Bacteria</taxon>
        <taxon>Pseudomonadati</taxon>
        <taxon>Bacteroidota</taxon>
        <taxon>Bacteroidia</taxon>
        <taxon>Bacteroidales</taxon>
        <taxon>Dysgonomonadaceae</taxon>
        <taxon>Dysgonomonas</taxon>
    </lineage>
</organism>
<evidence type="ECO:0000259" key="8">
    <source>
        <dbReference type="SMART" id="SM00965"/>
    </source>
</evidence>
<evidence type="ECO:0000313" key="9">
    <source>
        <dbReference type="EMBL" id="TFU88967.1"/>
    </source>
</evidence>
<dbReference type="RefSeq" id="WP_135106458.1">
    <property type="nucleotide sequence ID" value="NZ_JAFKHG010000165.1"/>
</dbReference>
<reference evidence="9 10" key="1">
    <citation type="submission" date="2019-03" db="EMBL/GenBank/DDBJ databases">
        <title>Diversity of the mouse oral microbiome.</title>
        <authorList>
            <person name="Joseph S."/>
            <person name="Aduse-Opoku J."/>
            <person name="Curtis M."/>
            <person name="Wade W."/>
            <person name="Hashim A."/>
        </authorList>
    </citation>
    <scope>NUCLEOTIDE SEQUENCE [LARGE SCALE GENOMIC DNA]</scope>
    <source>
        <strain evidence="9 10">P11</strain>
    </source>
</reference>
<keyword evidence="6 7" id="KW-0998">Cell outer membrane</keyword>
<feature type="domain" description="Secretin/TonB short N-terminal" evidence="8">
    <location>
        <begin position="23"/>
        <end position="74"/>
    </location>
</feature>
<dbReference type="PROSITE" id="PS52016">
    <property type="entry name" value="TONB_DEPENDENT_REC_3"/>
    <property type="match status" value="1"/>
</dbReference>
<evidence type="ECO:0000256" key="4">
    <source>
        <dbReference type="ARBA" id="ARBA00022692"/>
    </source>
</evidence>
<sequence length="1082" mass="120280">MSLKLENVKLKNLFYEIKKQSDFSFLYNNNELDNESRVTLSVKDRTISDILDIALKGKGLAYEIDGKFILIYPADSNKKEELKQQIQQQQKKSISGTVRDAKGEPIIGASVVVEGTTNGVATDENGAFNLSITTGNSIKVNFLGFTEKVLPINDQTKFDIILQEDTKYLDEVVVVTYGTQKKRDITGAINTIKGDALTDIPVAQIGQKLQGQVAGVQINQTSGAPGQGMAFRIRGAASISNASEPLFVVDGIPISTGLNNINPDEIETFSVLKDASATALYGSRAANGVILITTKKGKKGKTQVTLHANYGVQSVNGLQEMNVMNAREFAQFKKEFYEDQIKYEGSTDPVPEMYQHPEQYGEGTNWYKLLLRSAPIQSYSLSVSGGNDFMTTAVIGGYFKQEGVVRNSNFERYNLRVNNEFTLHEKVKLGFNVAPVFQIYNNQNTDGYREILSASLIADPCQSPYNKDGSLKVSLESPGMFGQPNWLRYLDGRLNNTRTITLISNAYANIDIWNGLKYKFQAGTDIGYSRNRQWASSLVGGGLFTPPPVKAEGSYDTGTYYNWTIENMLSYDKTFGNHAISLLLGYSAQKVNSEFSSITGTDFADDEVPWLDAAATTKGSSSTTEWTVASLIGRANYTYKDRYLLQATIRKDGCSRFGEGNKYATFPSVSGGWIASEESFMKPVTKVMNYLKLRASYGVTGNNNIGDYSYIATLNKNNYVLGGTLAPGKSLGNIGNNDLTWEETKQLDLGVDVGFLNDRIFFMYDYYSKITDGLLYQIDIPWSSGFSDISANVGRFDTWGHEFTLESRNIVGDFNWKTNLNITIPRNKVVKLSTNNTPIGGDERYADWNRLQVGQPIGVFYGYVFDGVYMTQEEFDTQPKHWSSEVGTARMKDVDKNGYIDENDRTIIGNPNPDVLYGITNEFSWKNFDLSVLISGQLGGDVFLGSSDNSFNLDGVFNVDREVKNRWRSLENPGNGKVPRTLTGTTEIFRLKHSGWVYDASYMTLRNVTLGYTIPFKPNKYISKARIYFSGQQLFTVTGYPGLNPEINNNEAGKGLSWSGMGVDMTTYPIPRTFTIGLDITF</sequence>
<name>A0A4Y9IK97_9BACT</name>
<dbReference type="Gene3D" id="2.170.130.10">
    <property type="entry name" value="TonB-dependent receptor, plug domain"/>
    <property type="match status" value="1"/>
</dbReference>
<accession>A0A4Y9IK97</accession>
<proteinExistence type="inferred from homology"/>
<keyword evidence="4 7" id="KW-0812">Transmembrane</keyword>
<dbReference type="Pfam" id="PF07715">
    <property type="entry name" value="Plug"/>
    <property type="match status" value="1"/>
</dbReference>
<dbReference type="FunFam" id="2.170.130.10:FF:000008">
    <property type="entry name" value="SusC/RagA family TonB-linked outer membrane protein"/>
    <property type="match status" value="1"/>
</dbReference>
<evidence type="ECO:0000313" key="10">
    <source>
        <dbReference type="Proteomes" id="UP000298285"/>
    </source>
</evidence>
<gene>
    <name evidence="9" type="ORF">E4T88_13425</name>
</gene>
<evidence type="ECO:0000256" key="3">
    <source>
        <dbReference type="ARBA" id="ARBA00022452"/>
    </source>
</evidence>